<accession>A0A3P7X2Y6</accession>
<reference evidence="2 3" key="1">
    <citation type="submission" date="2018-11" db="EMBL/GenBank/DDBJ databases">
        <authorList>
            <consortium name="Pathogen Informatics"/>
        </authorList>
    </citation>
    <scope>NUCLEOTIDE SEQUENCE [LARGE SCALE GENOMIC DNA]</scope>
</reference>
<dbReference type="Gene3D" id="1.20.1070.10">
    <property type="entry name" value="Rhodopsin 7-helix transmembrane proteins"/>
    <property type="match status" value="1"/>
</dbReference>
<feature type="transmembrane region" description="Helical" evidence="1">
    <location>
        <begin position="120"/>
        <end position="140"/>
    </location>
</feature>
<feature type="transmembrane region" description="Helical" evidence="1">
    <location>
        <begin position="160"/>
        <end position="181"/>
    </location>
</feature>
<reference evidence="4" key="2">
    <citation type="submission" date="2019-09" db="UniProtKB">
        <authorList>
            <consortium name="WormBaseParasite"/>
        </authorList>
    </citation>
    <scope>IDENTIFICATION</scope>
</reference>
<sequence>MSMITLKEEAVAKADRARSLLLLHCSGRGCRDHFDFVEVPTYSSLSLRIAEVALVGTTFTTNLLLIVAIISARKLSGSPFFKLVIILSAVFLVHCLCVLVLKLLPLFLSYTFVYQVEISLYIDIFSKYCTILLIFVLSLYRFFMLTANRFGDILFTNWRFWLFPLGTFALSAGATVAVVIVDKMSRKYVSWLGYADYSETSTLLTAINYVSISISFVSIGLHAVIYLCMRKTRRKFLSNNRDGVSKAERTMLIQIALIAAVETLFLLLFIILPQLDIAEGDLYLIVSLYNILCSIPELLIPVFVLLLSKDLKQSLGRLILPENSVTQHTKTIT</sequence>
<keyword evidence="1" id="KW-1133">Transmembrane helix</keyword>
<evidence type="ECO:0000313" key="2">
    <source>
        <dbReference type="EMBL" id="VDO68070.1"/>
    </source>
</evidence>
<keyword evidence="1" id="KW-0472">Membrane</keyword>
<dbReference type="EMBL" id="UZAH01025654">
    <property type="protein sequence ID" value="VDO68070.1"/>
    <property type="molecule type" value="Genomic_DNA"/>
</dbReference>
<evidence type="ECO:0000256" key="1">
    <source>
        <dbReference type="SAM" id="Phobius"/>
    </source>
</evidence>
<dbReference type="SUPFAM" id="SSF81321">
    <property type="entry name" value="Family A G protein-coupled receptor-like"/>
    <property type="match status" value="1"/>
</dbReference>
<organism evidence="2">
    <name type="scientific">Heligmosomoides polygyrus</name>
    <name type="common">Parasitic roundworm</name>
    <dbReference type="NCBI Taxonomy" id="6339"/>
    <lineage>
        <taxon>Eukaryota</taxon>
        <taxon>Metazoa</taxon>
        <taxon>Ecdysozoa</taxon>
        <taxon>Nematoda</taxon>
        <taxon>Chromadorea</taxon>
        <taxon>Rhabditida</taxon>
        <taxon>Rhabditina</taxon>
        <taxon>Rhabditomorpha</taxon>
        <taxon>Strongyloidea</taxon>
        <taxon>Heligmosomidae</taxon>
        <taxon>Heligmosomoides</taxon>
    </lineage>
</organism>
<feature type="transmembrane region" description="Helical" evidence="1">
    <location>
        <begin position="206"/>
        <end position="229"/>
    </location>
</feature>
<proteinExistence type="predicted"/>
<keyword evidence="1" id="KW-0812">Transmembrane</keyword>
<dbReference type="WBParaSite" id="HPBE_0000639601-mRNA-1">
    <property type="protein sequence ID" value="HPBE_0000639601-mRNA-1"/>
    <property type="gene ID" value="HPBE_0000639601"/>
</dbReference>
<evidence type="ECO:0000313" key="4">
    <source>
        <dbReference type="WBParaSite" id="HPBE_0000639601-mRNA-1"/>
    </source>
</evidence>
<evidence type="ECO:0000313" key="3">
    <source>
        <dbReference type="Proteomes" id="UP000050761"/>
    </source>
</evidence>
<feature type="transmembrane region" description="Helical" evidence="1">
    <location>
        <begin position="52"/>
        <end position="71"/>
    </location>
</feature>
<dbReference type="OrthoDB" id="5870421at2759"/>
<feature type="transmembrane region" description="Helical" evidence="1">
    <location>
        <begin position="250"/>
        <end position="272"/>
    </location>
</feature>
<feature type="transmembrane region" description="Helical" evidence="1">
    <location>
        <begin position="284"/>
        <end position="307"/>
    </location>
</feature>
<gene>
    <name evidence="2" type="ORF">HPBE_LOCUS6397</name>
</gene>
<name>A0A3P7X2Y6_HELPZ</name>
<protein>
    <submittedName>
        <fullName evidence="4">G_PROTEIN_RECEP_F1_2 domain-containing protein</fullName>
    </submittedName>
</protein>
<keyword evidence="3" id="KW-1185">Reference proteome</keyword>
<feature type="transmembrane region" description="Helical" evidence="1">
    <location>
        <begin position="83"/>
        <end position="108"/>
    </location>
</feature>
<dbReference type="Proteomes" id="UP000050761">
    <property type="component" value="Unassembled WGS sequence"/>
</dbReference>
<dbReference type="PANTHER" id="PTHR22718">
    <property type="entry name" value="SERPENTINE RECEPTOR, CLASS X"/>
    <property type="match status" value="1"/>
</dbReference>
<dbReference type="AlphaFoldDB" id="A0A3P7X2Y6"/>
<dbReference type="PANTHER" id="PTHR22718:SF36">
    <property type="entry name" value="G_PROTEIN_RECEP_F1_2 DOMAIN-CONTAINING PROTEIN-RELATED"/>
    <property type="match status" value="1"/>
</dbReference>